<keyword evidence="2" id="KW-1185">Reference proteome</keyword>
<evidence type="ECO:0008006" key="3">
    <source>
        <dbReference type="Google" id="ProtNLM"/>
    </source>
</evidence>
<evidence type="ECO:0000313" key="1">
    <source>
        <dbReference type="EMBL" id="BEQ14049.1"/>
    </source>
</evidence>
<evidence type="ECO:0000313" key="2">
    <source>
        <dbReference type="Proteomes" id="UP001366166"/>
    </source>
</evidence>
<dbReference type="SUPFAM" id="SSF89095">
    <property type="entry name" value="GatB/YqeY motif"/>
    <property type="match status" value="1"/>
</dbReference>
<dbReference type="AlphaFoldDB" id="A0AAU9ELH7"/>
<dbReference type="Pfam" id="PF09424">
    <property type="entry name" value="YqeY"/>
    <property type="match status" value="1"/>
</dbReference>
<dbReference type="PANTHER" id="PTHR28055">
    <property type="entry name" value="ALTERED INHERITANCE OF MITOCHONDRIA PROTEIN 41, MITOCHONDRIAL"/>
    <property type="match status" value="1"/>
</dbReference>
<accession>A0AAU9ELH7</accession>
<dbReference type="Gene3D" id="1.10.10.410">
    <property type="match status" value="1"/>
</dbReference>
<gene>
    <name evidence="1" type="ORF">FAK_11150</name>
</gene>
<dbReference type="InterPro" id="IPR042184">
    <property type="entry name" value="YqeY/Aim41_N"/>
</dbReference>
<organism evidence="1 2">
    <name type="scientific">Desulfoferula mesophila</name>
    <dbReference type="NCBI Taxonomy" id="3058419"/>
    <lineage>
        <taxon>Bacteria</taxon>
        <taxon>Pseudomonadati</taxon>
        <taxon>Thermodesulfobacteriota</taxon>
        <taxon>Desulfarculia</taxon>
        <taxon>Desulfarculales</taxon>
        <taxon>Desulfarculaceae</taxon>
        <taxon>Desulfoferula</taxon>
    </lineage>
</organism>
<dbReference type="GO" id="GO:0016884">
    <property type="term" value="F:carbon-nitrogen ligase activity, with glutamine as amido-N-donor"/>
    <property type="evidence" value="ECO:0007669"/>
    <property type="project" value="InterPro"/>
</dbReference>
<proteinExistence type="predicted"/>
<name>A0AAU9ELH7_9BACT</name>
<sequence>MTPSRAAGKLAFYRFISLLEPLGWEEFAVSLAQTVEADLKNALKSRDELTTSCLRLVRAAFKNQEKEQRRPLNGEEEIKILSTLAKQRRDSIEQFTKGGRQDLADKEQAELNIIEAYLPTQLDPQAVAQVVDEVFAELNPQGMKDMGAVMKEAMARMAGQADGKLVNQLVRQKLQNS</sequence>
<dbReference type="KEGG" id="dmp:FAK_11150"/>
<dbReference type="PANTHER" id="PTHR28055:SF1">
    <property type="entry name" value="ALTERED INHERITANCE OF MITOCHONDRIA PROTEIN 41, MITOCHONDRIAL"/>
    <property type="match status" value="1"/>
</dbReference>
<dbReference type="InterPro" id="IPR019004">
    <property type="entry name" value="YqeY/Aim41"/>
</dbReference>
<dbReference type="EMBL" id="AP028679">
    <property type="protein sequence ID" value="BEQ14049.1"/>
    <property type="molecule type" value="Genomic_DNA"/>
</dbReference>
<protein>
    <recommendedName>
        <fullName evidence="3">Glutamyl-tRNA amidotransferase</fullName>
    </recommendedName>
</protein>
<dbReference type="InterPro" id="IPR023168">
    <property type="entry name" value="GatB_Yqey_C_2"/>
</dbReference>
<reference evidence="2" key="1">
    <citation type="journal article" date="2023" name="Arch. Microbiol.">
        <title>Desulfoferula mesophilus gen. nov. sp. nov., a mesophilic sulfate-reducing bacterium isolated from a brackish lake sediment.</title>
        <authorList>
            <person name="Watanabe T."/>
            <person name="Yabe T."/>
            <person name="Tsuji J.M."/>
            <person name="Fukui M."/>
        </authorList>
    </citation>
    <scope>NUCLEOTIDE SEQUENCE [LARGE SCALE GENOMIC DNA]</scope>
    <source>
        <strain evidence="2">12FAK</strain>
    </source>
</reference>
<dbReference type="Proteomes" id="UP001366166">
    <property type="component" value="Chromosome"/>
</dbReference>
<dbReference type="Gene3D" id="1.10.1510.10">
    <property type="entry name" value="Uncharacterised protein YqeY/AIM41 PF09424, N-terminal domain"/>
    <property type="match status" value="1"/>
</dbReference>
<dbReference type="InterPro" id="IPR003789">
    <property type="entry name" value="Asn/Gln_tRNA_amidoTrase-B-like"/>
</dbReference>